<reference evidence="5 6" key="1">
    <citation type="submission" date="2020-08" db="EMBL/GenBank/DDBJ databases">
        <title>Genomic Encyclopedia of Archaeal and Bacterial Type Strains, Phase II (KMG-II): from individual species to whole genera.</title>
        <authorList>
            <person name="Goeker M."/>
        </authorList>
    </citation>
    <scope>NUCLEOTIDE SEQUENCE [LARGE SCALE GENOMIC DNA]</scope>
    <source>
        <strain evidence="5 6">DSM 23288</strain>
    </source>
</reference>
<feature type="domain" description="SpaA-like prealbumin fold" evidence="4">
    <location>
        <begin position="239"/>
        <end position="336"/>
    </location>
</feature>
<protein>
    <recommendedName>
        <fullName evidence="7">DUF11 domain-containing protein</fullName>
    </recommendedName>
</protein>
<keyword evidence="6" id="KW-1185">Reference proteome</keyword>
<dbReference type="EMBL" id="JACHNU010000005">
    <property type="protein sequence ID" value="MBB4663866.1"/>
    <property type="molecule type" value="Genomic_DNA"/>
</dbReference>
<feature type="domain" description="SpaA-like prealbumin fold" evidence="4">
    <location>
        <begin position="347"/>
        <end position="444"/>
    </location>
</feature>
<dbReference type="Pfam" id="PF01345">
    <property type="entry name" value="DUF11"/>
    <property type="match status" value="1"/>
</dbReference>
<keyword evidence="2" id="KW-0732">Signal</keyword>
<evidence type="ECO:0000259" key="4">
    <source>
        <dbReference type="Pfam" id="PF24514"/>
    </source>
</evidence>
<sequence>MLAGWLAIAVAAAGAVGAAAASAQEPVRLVTFAARWCPDYPDISANRARNNIQESLRDLGPDSLYVAGEATEPLKEQLGQARCTPLPDWSFTLGRSYATRAVVGPWGALARVVDPFDTRIVTRAATPLLDVAGQPTGQSLAGAVTIELTREQARRAATGSSLWLQGGTPDDPVLDRTYPSEYGFGALRCATDNYNGDNVEWISYPSGARHVFCYAYYVKPPPTSGTIVVRKVVDDPQASATQSFRFVGNVSFTPARDFTLSATHGLSGEATFYRAATRAGDEPWTIREEQPPGWRLTDLSCISSSGESVAATDVATAAASIRLAAGDTVTCTYVNALAPPPAATLLLSKLTLGAVDSFGLAVSGGDATQRQTIRTEAPGVAVAAPPLTLAPGSYAIDETVPEATAAGSWSLSSIVCDGEERGTGLPVSITLADAQGSACQLTNRFQAAGAIRIGKRTVGGVGTFGFEVTRDDDLSRSWQQRATTRAPGTTVRATGDDTTGLPLGDYTIVETGPEPAADGSWAIESVVCNGVPVGSGRGRIDVALTAREPVLDCTFTNRMRATAEQPPIVFPPIAPTPPATVPPQGGVLGLARANRPRADLRVTKRVSTPVARPGQRVRYTIVVSNRGPHTARNVSGVEIGPRAREIVSVRISRGRCDTGRRPITCHVRALRPGRRVVLTAIAIAPRRGRLVNHVAVSTSSAEPNLRNNRASAVLSIRRPGPRPRYTG</sequence>
<feature type="domain" description="DUF11" evidence="3">
    <location>
        <begin position="599"/>
        <end position="713"/>
    </location>
</feature>
<comment type="caution">
    <text evidence="5">The sequence shown here is derived from an EMBL/GenBank/DDBJ whole genome shotgun (WGS) entry which is preliminary data.</text>
</comment>
<proteinExistence type="predicted"/>
<evidence type="ECO:0000256" key="1">
    <source>
        <dbReference type="SAM" id="MobiDB-lite"/>
    </source>
</evidence>
<dbReference type="RefSeq" id="WP_183343589.1">
    <property type="nucleotide sequence ID" value="NZ_JACHNU010000005.1"/>
</dbReference>
<feature type="signal peptide" evidence="2">
    <location>
        <begin position="1"/>
        <end position="23"/>
    </location>
</feature>
<evidence type="ECO:0000259" key="3">
    <source>
        <dbReference type="Pfam" id="PF01345"/>
    </source>
</evidence>
<dbReference type="Proteomes" id="UP000585272">
    <property type="component" value="Unassembled WGS sequence"/>
</dbReference>
<dbReference type="Pfam" id="PF24514">
    <property type="entry name" value="SpaA_4"/>
    <property type="match status" value="3"/>
</dbReference>
<dbReference type="Gene3D" id="2.60.40.10">
    <property type="entry name" value="Immunoglobulins"/>
    <property type="match status" value="1"/>
</dbReference>
<evidence type="ECO:0000256" key="2">
    <source>
        <dbReference type="SAM" id="SignalP"/>
    </source>
</evidence>
<gene>
    <name evidence="5" type="ORF">BDZ31_003467</name>
</gene>
<evidence type="ECO:0000313" key="6">
    <source>
        <dbReference type="Proteomes" id="UP000585272"/>
    </source>
</evidence>
<dbReference type="InterPro" id="IPR013783">
    <property type="entry name" value="Ig-like_fold"/>
</dbReference>
<dbReference type="NCBIfam" id="TIGR01451">
    <property type="entry name" value="B_ant_repeat"/>
    <property type="match status" value="1"/>
</dbReference>
<accession>A0A840IGF0</accession>
<feature type="compositionally biased region" description="Polar residues" evidence="1">
    <location>
        <begin position="478"/>
        <end position="487"/>
    </location>
</feature>
<feature type="chain" id="PRO_5039071852" description="DUF11 domain-containing protein" evidence="2">
    <location>
        <begin position="24"/>
        <end position="727"/>
    </location>
</feature>
<evidence type="ECO:0008006" key="7">
    <source>
        <dbReference type="Google" id="ProtNLM"/>
    </source>
</evidence>
<dbReference type="InterPro" id="IPR055371">
    <property type="entry name" value="SpaA_PFL_dom_4"/>
</dbReference>
<name>A0A840IGF0_9ACTN</name>
<dbReference type="GO" id="GO:0005975">
    <property type="term" value="P:carbohydrate metabolic process"/>
    <property type="evidence" value="ECO:0007669"/>
    <property type="project" value="UniProtKB-ARBA"/>
</dbReference>
<evidence type="ECO:0000313" key="5">
    <source>
        <dbReference type="EMBL" id="MBB4663866.1"/>
    </source>
</evidence>
<dbReference type="InterPro" id="IPR001434">
    <property type="entry name" value="OmcB-like_DUF11"/>
</dbReference>
<dbReference type="InterPro" id="IPR047589">
    <property type="entry name" value="DUF11_rpt"/>
</dbReference>
<feature type="region of interest" description="Disordered" evidence="1">
    <location>
        <begin position="478"/>
        <end position="498"/>
    </location>
</feature>
<organism evidence="5 6">
    <name type="scientific">Conexibacter arvalis</name>
    <dbReference type="NCBI Taxonomy" id="912552"/>
    <lineage>
        <taxon>Bacteria</taxon>
        <taxon>Bacillati</taxon>
        <taxon>Actinomycetota</taxon>
        <taxon>Thermoleophilia</taxon>
        <taxon>Solirubrobacterales</taxon>
        <taxon>Conexibacteraceae</taxon>
        <taxon>Conexibacter</taxon>
    </lineage>
</organism>
<dbReference type="AlphaFoldDB" id="A0A840IGF0"/>
<feature type="domain" description="SpaA-like prealbumin fold" evidence="4">
    <location>
        <begin position="451"/>
        <end position="558"/>
    </location>
</feature>